<dbReference type="STRING" id="76728.AQ490_15615"/>
<protein>
    <recommendedName>
        <fullName evidence="3">Ferritin-like domain-containing protein</fullName>
    </recommendedName>
</protein>
<dbReference type="Gene3D" id="1.10.620.20">
    <property type="entry name" value="Ribonucleotide Reductase, subunit A"/>
    <property type="match status" value="1"/>
</dbReference>
<sequence>MTFDITGYINNAGRVQVDDLDHEAFVRRPLSPETLRCLRYMSDVESHTICYLRDVLVTPSHRDPDVTAFMSMWAFEEFWHGEALDAVLRTHGVKADYDHIRSVRLAQGIKDRLSPIYQSLAANTVGDDFVAVHMTWGAINEWSAHAAYGSLIAKEQHPELTKLLTRIQRQETRHLAFYASQARERLERSKRARAITRWITQRFWQPVGSTIEPEEETRFVLQHLLGDEAGAEAIRKIDDKVEKLPGMEGLRLVQQGVAAFGAGVPVPVVPKTSKPLAKPLGLLAGAAAAAGAAKVVGTKMAKNRRRSALGFSA</sequence>
<dbReference type="AlphaFoldDB" id="A0A0T6LWV1"/>
<evidence type="ECO:0008006" key="3">
    <source>
        <dbReference type="Google" id="ProtNLM"/>
    </source>
</evidence>
<comment type="caution">
    <text evidence="1">The sequence shown here is derived from an EMBL/GenBank/DDBJ whole genome shotgun (WGS) entry which is preliminary data.</text>
</comment>
<name>A0A0T6LWV1_WENVI</name>
<dbReference type="InterPro" id="IPR009078">
    <property type="entry name" value="Ferritin-like_SF"/>
</dbReference>
<dbReference type="SUPFAM" id="SSF47240">
    <property type="entry name" value="Ferritin-like"/>
    <property type="match status" value="1"/>
</dbReference>
<accession>A0A0T6LWV1</accession>
<gene>
    <name evidence="1" type="ORF">AQ490_15615</name>
</gene>
<dbReference type="OrthoDB" id="3606832at2"/>
<proteinExistence type="predicted"/>
<dbReference type="GO" id="GO:0016491">
    <property type="term" value="F:oxidoreductase activity"/>
    <property type="evidence" value="ECO:0007669"/>
    <property type="project" value="InterPro"/>
</dbReference>
<evidence type="ECO:0000313" key="1">
    <source>
        <dbReference type="EMBL" id="KRV50505.1"/>
    </source>
</evidence>
<dbReference type="InterPro" id="IPR012348">
    <property type="entry name" value="RNR-like"/>
</dbReference>
<reference evidence="1 2" key="1">
    <citation type="submission" date="2015-10" db="EMBL/GenBank/DDBJ databases">
        <title>Draft genome sequence of pyrrolomycin-producing Streptomyces vitaminophilus.</title>
        <authorList>
            <person name="Graham D.E."/>
            <person name="Mahan K.M."/>
            <person name="Klingeman D.M."/>
            <person name="Hettich R.L."/>
            <person name="Parry R.J."/>
        </authorList>
    </citation>
    <scope>NUCLEOTIDE SEQUENCE [LARGE SCALE GENOMIC DNA]</scope>
    <source>
        <strain evidence="1 2">ATCC 31673</strain>
    </source>
</reference>
<dbReference type="eggNOG" id="ENOG502ZB5C">
    <property type="taxonomic scope" value="Bacteria"/>
</dbReference>
<keyword evidence="2" id="KW-1185">Reference proteome</keyword>
<dbReference type="Proteomes" id="UP000050867">
    <property type="component" value="Unassembled WGS sequence"/>
</dbReference>
<dbReference type="EMBL" id="LLZU01000005">
    <property type="protein sequence ID" value="KRV50505.1"/>
    <property type="molecule type" value="Genomic_DNA"/>
</dbReference>
<organism evidence="1 2">
    <name type="scientific">Wenjunlia vitaminophila</name>
    <name type="common">Streptomyces vitaminophilus</name>
    <dbReference type="NCBI Taxonomy" id="76728"/>
    <lineage>
        <taxon>Bacteria</taxon>
        <taxon>Bacillati</taxon>
        <taxon>Actinomycetota</taxon>
        <taxon>Actinomycetes</taxon>
        <taxon>Kitasatosporales</taxon>
        <taxon>Streptomycetaceae</taxon>
        <taxon>Wenjunlia</taxon>
    </lineage>
</organism>
<dbReference type="RefSeq" id="WP_018381617.1">
    <property type="nucleotide sequence ID" value="NZ_LLZU01000005.1"/>
</dbReference>
<evidence type="ECO:0000313" key="2">
    <source>
        <dbReference type="Proteomes" id="UP000050867"/>
    </source>
</evidence>